<dbReference type="SMART" id="SM00387">
    <property type="entry name" value="HATPase_c"/>
    <property type="match status" value="1"/>
</dbReference>
<evidence type="ECO:0000256" key="2">
    <source>
        <dbReference type="ARBA" id="ARBA00012438"/>
    </source>
</evidence>
<keyword evidence="3" id="KW-0597">Phosphoprotein</keyword>
<evidence type="ECO:0000256" key="7">
    <source>
        <dbReference type="ARBA" id="ARBA00023136"/>
    </source>
</evidence>
<dbReference type="InterPro" id="IPR036890">
    <property type="entry name" value="HATPase_C_sf"/>
</dbReference>
<keyword evidence="12" id="KW-1185">Reference proteome</keyword>
<dbReference type="Pfam" id="PF02518">
    <property type="entry name" value="HATPase_c"/>
    <property type="match status" value="1"/>
</dbReference>
<dbReference type="GO" id="GO:0000155">
    <property type="term" value="F:phosphorelay sensor kinase activity"/>
    <property type="evidence" value="ECO:0007669"/>
    <property type="project" value="InterPro"/>
</dbReference>
<dbReference type="FunFam" id="3.30.565.10:FF:000006">
    <property type="entry name" value="Sensor histidine kinase WalK"/>
    <property type="match status" value="1"/>
</dbReference>
<dbReference type="Pfam" id="PF08447">
    <property type="entry name" value="PAS_3"/>
    <property type="match status" value="1"/>
</dbReference>
<dbReference type="AlphaFoldDB" id="A0A7W4DF35"/>
<dbReference type="CDD" id="cd00130">
    <property type="entry name" value="PAS"/>
    <property type="match status" value="2"/>
</dbReference>
<dbReference type="Pfam" id="PF01590">
    <property type="entry name" value="GAF"/>
    <property type="match status" value="1"/>
</dbReference>
<dbReference type="InterPro" id="IPR050736">
    <property type="entry name" value="Sensor_HK_Regulatory"/>
</dbReference>
<dbReference type="EC" id="2.7.13.3" evidence="2"/>
<dbReference type="InterPro" id="IPR005467">
    <property type="entry name" value="His_kinase_dom"/>
</dbReference>
<dbReference type="SMART" id="SM00091">
    <property type="entry name" value="PAS"/>
    <property type="match status" value="2"/>
</dbReference>
<evidence type="ECO:0000313" key="12">
    <source>
        <dbReference type="Proteomes" id="UP000581189"/>
    </source>
</evidence>
<dbReference type="Pfam" id="PF13426">
    <property type="entry name" value="PAS_9"/>
    <property type="match status" value="1"/>
</dbReference>
<dbReference type="InterPro" id="IPR001610">
    <property type="entry name" value="PAC"/>
</dbReference>
<dbReference type="InterPro" id="IPR003018">
    <property type="entry name" value="GAF"/>
</dbReference>
<sequence>MNKHPGLPAIPLNEPDRLAALLAFELLDTPAEEMFDNITSLAAQICGTPIALISLIDAERQWFKSRVGLDASETPREVAFCAHAIHGDEIFEIPNALLDPRFCDNPLVAGAPDIRFYAGMPLSDGHGHNLGTLCVIDRQPRQLSAEQRRTLQLLSRQVTQLFEMRLQARRQREQAAVHKAMFRSAGTAVLVTDQEGLIQQASPGVSTFLGYSPEALLGQHLGQLLPAEGRQLPADSLRPSLPQAGEQTQMHELQMLHQDGHGVPVLLTLSPINLESQIPQGYLCIAHDLSFREEALQRLQKLAAHLPGMVFQFVLRSDGSSYFPYASQGIAQIYGLTPESVSEDAGPVFSLIHPDDLSVVAASISESAATLQPWHLEYRVMHPQRGISWVEGVSSPQRLSNGEIIWHGFINDVSERKRIERMKSEFVSTVSHELRTPLTSIAGSLGLIKAGALGPVPEGMTEMLGIAEQNSRRLRQLIDDLLDMDKLIAGKMDFNLQAQELNVLLHESIASHQGFAHQHGIQLSLIDGPSVWVLVEPFRLQQVLSNLLSNAVKFSPAHGEVHLHSQVLGARVRILISDKGPGISPEFAGRIFEKFSQADSSDSRKKGGTGLGLAISKALIEQMGGQIGFDSTPGQGSTFWVELPLQSGVDA</sequence>
<dbReference type="InterPro" id="IPR029016">
    <property type="entry name" value="GAF-like_dom_sf"/>
</dbReference>
<dbReference type="SUPFAM" id="SSF55874">
    <property type="entry name" value="ATPase domain of HSP90 chaperone/DNA topoisomerase II/histidine kinase"/>
    <property type="match status" value="1"/>
</dbReference>
<keyword evidence="4" id="KW-0808">Transferase</keyword>
<dbReference type="InterPro" id="IPR000014">
    <property type="entry name" value="PAS"/>
</dbReference>
<keyword evidence="5" id="KW-0418">Kinase</keyword>
<dbReference type="SMART" id="SM00388">
    <property type="entry name" value="HisKA"/>
    <property type="match status" value="1"/>
</dbReference>
<feature type="domain" description="Histidine kinase" evidence="8">
    <location>
        <begin position="429"/>
        <end position="647"/>
    </location>
</feature>
<dbReference type="Pfam" id="PF00512">
    <property type="entry name" value="HisKA"/>
    <property type="match status" value="1"/>
</dbReference>
<evidence type="ECO:0000256" key="4">
    <source>
        <dbReference type="ARBA" id="ARBA00022679"/>
    </source>
</evidence>
<evidence type="ECO:0000259" key="9">
    <source>
        <dbReference type="PROSITE" id="PS50112"/>
    </source>
</evidence>
<dbReference type="InterPro" id="IPR013655">
    <property type="entry name" value="PAS_fold_3"/>
</dbReference>
<dbReference type="Gene3D" id="3.30.450.20">
    <property type="entry name" value="PAS domain"/>
    <property type="match status" value="2"/>
</dbReference>
<dbReference type="FunFam" id="1.10.287.130:FF:000001">
    <property type="entry name" value="Two-component sensor histidine kinase"/>
    <property type="match status" value="1"/>
</dbReference>
<dbReference type="SUPFAM" id="SSF47384">
    <property type="entry name" value="Homodimeric domain of signal transducing histidine kinase"/>
    <property type="match status" value="1"/>
</dbReference>
<gene>
    <name evidence="11" type="ORF">H3H45_19660</name>
</gene>
<dbReference type="NCBIfam" id="TIGR00229">
    <property type="entry name" value="sensory_box"/>
    <property type="match status" value="2"/>
</dbReference>
<dbReference type="PANTHER" id="PTHR43711:SF1">
    <property type="entry name" value="HISTIDINE KINASE 1"/>
    <property type="match status" value="1"/>
</dbReference>
<dbReference type="SUPFAM" id="SSF55785">
    <property type="entry name" value="PYP-like sensor domain (PAS domain)"/>
    <property type="match status" value="2"/>
</dbReference>
<dbReference type="CDD" id="cd16922">
    <property type="entry name" value="HATPase_EvgS-ArcB-TorS-like"/>
    <property type="match status" value="1"/>
</dbReference>
<keyword evidence="7" id="KW-0472">Membrane</keyword>
<evidence type="ECO:0000259" key="10">
    <source>
        <dbReference type="PROSITE" id="PS50113"/>
    </source>
</evidence>
<dbReference type="Gene3D" id="1.10.287.130">
    <property type="match status" value="1"/>
</dbReference>
<dbReference type="SMART" id="SM00086">
    <property type="entry name" value="PAC"/>
    <property type="match status" value="2"/>
</dbReference>
<dbReference type="InterPro" id="IPR004358">
    <property type="entry name" value="Sig_transdc_His_kin-like_C"/>
</dbReference>
<reference evidence="11 12" key="1">
    <citation type="submission" date="2020-08" db="EMBL/GenBank/DDBJ databases">
        <authorList>
            <person name="Kim C.M."/>
        </authorList>
    </citation>
    <scope>NUCLEOTIDE SEQUENCE [LARGE SCALE GENOMIC DNA]</scope>
    <source>
        <strain evidence="11 12">SR9</strain>
    </source>
</reference>
<dbReference type="Proteomes" id="UP000581189">
    <property type="component" value="Unassembled WGS sequence"/>
</dbReference>
<dbReference type="SMART" id="SM00065">
    <property type="entry name" value="GAF"/>
    <property type="match status" value="1"/>
</dbReference>
<accession>A0A7W4DF35</accession>
<feature type="domain" description="PAC" evidence="10">
    <location>
        <begin position="249"/>
        <end position="301"/>
    </location>
</feature>
<proteinExistence type="predicted"/>
<dbReference type="PRINTS" id="PR00344">
    <property type="entry name" value="BCTRLSENSOR"/>
</dbReference>
<evidence type="ECO:0000256" key="1">
    <source>
        <dbReference type="ARBA" id="ARBA00000085"/>
    </source>
</evidence>
<dbReference type="InterPro" id="IPR003594">
    <property type="entry name" value="HATPase_dom"/>
</dbReference>
<evidence type="ECO:0000256" key="3">
    <source>
        <dbReference type="ARBA" id="ARBA00022553"/>
    </source>
</evidence>
<dbReference type="EMBL" id="JACJFN010000006">
    <property type="protein sequence ID" value="MBB1521463.1"/>
    <property type="molecule type" value="Genomic_DNA"/>
</dbReference>
<dbReference type="PROSITE" id="PS50109">
    <property type="entry name" value="HIS_KIN"/>
    <property type="match status" value="1"/>
</dbReference>
<comment type="catalytic activity">
    <reaction evidence="1">
        <text>ATP + protein L-histidine = ADP + protein N-phospho-L-histidine.</text>
        <dbReference type="EC" id="2.7.13.3"/>
    </reaction>
</comment>
<evidence type="ECO:0000256" key="5">
    <source>
        <dbReference type="ARBA" id="ARBA00022777"/>
    </source>
</evidence>
<dbReference type="Gene3D" id="3.30.450.40">
    <property type="match status" value="1"/>
</dbReference>
<name>A0A7W4DF35_9GAMM</name>
<evidence type="ECO:0000313" key="11">
    <source>
        <dbReference type="EMBL" id="MBB1521463.1"/>
    </source>
</evidence>
<dbReference type="Gene3D" id="3.30.565.10">
    <property type="entry name" value="Histidine kinase-like ATPase, C-terminal domain"/>
    <property type="match status" value="1"/>
</dbReference>
<evidence type="ECO:0000256" key="6">
    <source>
        <dbReference type="ARBA" id="ARBA00023012"/>
    </source>
</evidence>
<dbReference type="InterPro" id="IPR036097">
    <property type="entry name" value="HisK_dim/P_sf"/>
</dbReference>
<dbReference type="InterPro" id="IPR003661">
    <property type="entry name" value="HisK_dim/P_dom"/>
</dbReference>
<dbReference type="GO" id="GO:0005886">
    <property type="term" value="C:plasma membrane"/>
    <property type="evidence" value="ECO:0007669"/>
    <property type="project" value="UniProtKB-ARBA"/>
</dbReference>
<keyword evidence="6" id="KW-0902">Two-component regulatory system</keyword>
<feature type="domain" description="PAS" evidence="9">
    <location>
        <begin position="313"/>
        <end position="371"/>
    </location>
</feature>
<dbReference type="PROSITE" id="PS50113">
    <property type="entry name" value="PAC"/>
    <property type="match status" value="1"/>
</dbReference>
<feature type="domain" description="PAS" evidence="9">
    <location>
        <begin position="174"/>
        <end position="244"/>
    </location>
</feature>
<organism evidence="11 12">
    <name type="scientific">Aquipseudomonas guryensis</name>
    <dbReference type="NCBI Taxonomy" id="2759165"/>
    <lineage>
        <taxon>Bacteria</taxon>
        <taxon>Pseudomonadati</taxon>
        <taxon>Pseudomonadota</taxon>
        <taxon>Gammaproteobacteria</taxon>
        <taxon>Pseudomonadales</taxon>
        <taxon>Pseudomonadaceae</taxon>
        <taxon>Aquipseudomonas</taxon>
    </lineage>
</organism>
<dbReference type="InterPro" id="IPR000700">
    <property type="entry name" value="PAS-assoc_C"/>
</dbReference>
<dbReference type="InterPro" id="IPR035965">
    <property type="entry name" value="PAS-like_dom_sf"/>
</dbReference>
<dbReference type="PROSITE" id="PS50112">
    <property type="entry name" value="PAS"/>
    <property type="match status" value="2"/>
</dbReference>
<comment type="caution">
    <text evidence="11">The sequence shown here is derived from an EMBL/GenBank/DDBJ whole genome shotgun (WGS) entry which is preliminary data.</text>
</comment>
<dbReference type="SUPFAM" id="SSF55781">
    <property type="entry name" value="GAF domain-like"/>
    <property type="match status" value="1"/>
</dbReference>
<dbReference type="RefSeq" id="WP_182835393.1">
    <property type="nucleotide sequence ID" value="NZ_JACJFN010000006.1"/>
</dbReference>
<protein>
    <recommendedName>
        <fullName evidence="2">histidine kinase</fullName>
        <ecNumber evidence="2">2.7.13.3</ecNumber>
    </recommendedName>
</protein>
<dbReference type="CDD" id="cd00082">
    <property type="entry name" value="HisKA"/>
    <property type="match status" value="1"/>
</dbReference>
<dbReference type="PANTHER" id="PTHR43711">
    <property type="entry name" value="TWO-COMPONENT HISTIDINE KINASE"/>
    <property type="match status" value="1"/>
</dbReference>
<evidence type="ECO:0000259" key="8">
    <source>
        <dbReference type="PROSITE" id="PS50109"/>
    </source>
</evidence>